<name>A0A016W9K0_9BILA</name>
<dbReference type="AlphaFoldDB" id="A0A016W9K0"/>
<accession>A0A016W9K0</accession>
<protein>
    <submittedName>
        <fullName evidence="2">Uncharacterized protein</fullName>
    </submittedName>
</protein>
<organism evidence="2 3">
    <name type="scientific">Ancylostoma ceylanicum</name>
    <dbReference type="NCBI Taxonomy" id="53326"/>
    <lineage>
        <taxon>Eukaryota</taxon>
        <taxon>Metazoa</taxon>
        <taxon>Ecdysozoa</taxon>
        <taxon>Nematoda</taxon>
        <taxon>Chromadorea</taxon>
        <taxon>Rhabditida</taxon>
        <taxon>Rhabditina</taxon>
        <taxon>Rhabditomorpha</taxon>
        <taxon>Strongyloidea</taxon>
        <taxon>Ancylostomatidae</taxon>
        <taxon>Ancylostomatinae</taxon>
        <taxon>Ancylostoma</taxon>
    </lineage>
</organism>
<evidence type="ECO:0000256" key="1">
    <source>
        <dbReference type="SAM" id="MobiDB-lite"/>
    </source>
</evidence>
<keyword evidence="3" id="KW-1185">Reference proteome</keyword>
<dbReference type="Proteomes" id="UP000024635">
    <property type="component" value="Unassembled WGS sequence"/>
</dbReference>
<dbReference type="EMBL" id="JARK01000509">
    <property type="protein sequence ID" value="EYC36310.1"/>
    <property type="molecule type" value="Genomic_DNA"/>
</dbReference>
<gene>
    <name evidence="2" type="primary">Acey_s0909.g2994</name>
    <name evidence="2" type="ORF">Y032_0909g2994</name>
</gene>
<evidence type="ECO:0000313" key="3">
    <source>
        <dbReference type="Proteomes" id="UP000024635"/>
    </source>
</evidence>
<reference evidence="3" key="1">
    <citation type="journal article" date="2015" name="Nat. Genet.">
        <title>The genome and transcriptome of the zoonotic hookworm Ancylostoma ceylanicum identify infection-specific gene families.</title>
        <authorList>
            <person name="Schwarz E.M."/>
            <person name="Hu Y."/>
            <person name="Antoshechkin I."/>
            <person name="Miller M.M."/>
            <person name="Sternberg P.W."/>
            <person name="Aroian R.V."/>
        </authorList>
    </citation>
    <scope>NUCLEOTIDE SEQUENCE</scope>
    <source>
        <strain evidence="3">HY135</strain>
    </source>
</reference>
<proteinExistence type="predicted"/>
<feature type="region of interest" description="Disordered" evidence="1">
    <location>
        <begin position="1"/>
        <end position="30"/>
    </location>
</feature>
<evidence type="ECO:0000313" key="2">
    <source>
        <dbReference type="EMBL" id="EYC36310.1"/>
    </source>
</evidence>
<comment type="caution">
    <text evidence="2">The sequence shown here is derived from an EMBL/GenBank/DDBJ whole genome shotgun (WGS) entry which is preliminary data.</text>
</comment>
<sequence length="152" mass="16545">MLDFAMLNSPSYEVGSKKRRPTAQSPITDRRSLRKTVSANIFRLVGLQTSHSRVRLRAIADHSSYLDDFCAVGVDGGDPSTSSKNTRCDRVAHDGIVAAVAYLGFLGVCSSHLMLPNKIICCPGGSPTQVARSRRVLFEAEQESPAIDAYCR</sequence>